<sequence>MSEKLNIQDIARLANVSTGTVSRVLNNKPDVSPATRERILRIVEEQGYVPSSTAIGLVSGRSRLISVLVPALTWPLIPEMMVKVAEIVEGTPYEIVLYSISSSNHLSDCGKVIDRILATRLTAGMLAIFPGQSAQHLTHLQRQGFPVVLIDDQHAPVEGVPWIGADNRGGAYEATRYLIALGHQRIACIQGPMKYKVSRDRYQGYQDALRDAGIPLDSVLVLEGDFMPSGGRQGARELLARPKAERPTAIFAQSDLMAYGVMSAAAEFGLSIPKDISLMGFDDNPSSAHMQPALTTVQQPCTEMGQQAIELLLQLIEEPHLYYRQQPEDKKQDLTEYAPRIQLPTNLMIRDTCKKLSKRALQTPDRHKQAVSG</sequence>
<accession>A0ABQ6FP73</accession>
<comment type="caution">
    <text evidence="5">The sequence shown here is derived from an EMBL/GenBank/DDBJ whole genome shotgun (WGS) entry which is preliminary data.</text>
</comment>
<evidence type="ECO:0000256" key="1">
    <source>
        <dbReference type="ARBA" id="ARBA00023015"/>
    </source>
</evidence>
<proteinExistence type="predicted"/>
<organism evidence="5 6">
    <name type="scientific">Dictyobacter halimunensis</name>
    <dbReference type="NCBI Taxonomy" id="3026934"/>
    <lineage>
        <taxon>Bacteria</taxon>
        <taxon>Bacillati</taxon>
        <taxon>Chloroflexota</taxon>
        <taxon>Ktedonobacteria</taxon>
        <taxon>Ktedonobacterales</taxon>
        <taxon>Dictyobacteraceae</taxon>
        <taxon>Dictyobacter</taxon>
    </lineage>
</organism>
<evidence type="ECO:0000313" key="6">
    <source>
        <dbReference type="Proteomes" id="UP001344906"/>
    </source>
</evidence>
<keyword evidence="1" id="KW-0805">Transcription regulation</keyword>
<dbReference type="InterPro" id="IPR028082">
    <property type="entry name" value="Peripla_BP_I"/>
</dbReference>
<dbReference type="Proteomes" id="UP001344906">
    <property type="component" value="Unassembled WGS sequence"/>
</dbReference>
<dbReference type="PRINTS" id="PR00036">
    <property type="entry name" value="HTHLACI"/>
</dbReference>
<dbReference type="Pfam" id="PF13377">
    <property type="entry name" value="Peripla_BP_3"/>
    <property type="match status" value="1"/>
</dbReference>
<dbReference type="SUPFAM" id="SSF53822">
    <property type="entry name" value="Periplasmic binding protein-like I"/>
    <property type="match status" value="1"/>
</dbReference>
<evidence type="ECO:0000256" key="3">
    <source>
        <dbReference type="ARBA" id="ARBA00023163"/>
    </source>
</evidence>
<dbReference type="PANTHER" id="PTHR30146">
    <property type="entry name" value="LACI-RELATED TRANSCRIPTIONAL REPRESSOR"/>
    <property type="match status" value="1"/>
</dbReference>
<dbReference type="PANTHER" id="PTHR30146:SF109">
    <property type="entry name" value="HTH-TYPE TRANSCRIPTIONAL REGULATOR GALS"/>
    <property type="match status" value="1"/>
</dbReference>
<dbReference type="SUPFAM" id="SSF47413">
    <property type="entry name" value="lambda repressor-like DNA-binding domains"/>
    <property type="match status" value="1"/>
</dbReference>
<dbReference type="InterPro" id="IPR000843">
    <property type="entry name" value="HTH_LacI"/>
</dbReference>
<dbReference type="Pfam" id="PF00356">
    <property type="entry name" value="LacI"/>
    <property type="match status" value="1"/>
</dbReference>
<name>A0ABQ6FP73_9CHLR</name>
<dbReference type="InterPro" id="IPR046335">
    <property type="entry name" value="LacI/GalR-like_sensor"/>
</dbReference>
<dbReference type="SMART" id="SM00354">
    <property type="entry name" value="HTH_LACI"/>
    <property type="match status" value="1"/>
</dbReference>
<keyword evidence="3" id="KW-0804">Transcription</keyword>
<dbReference type="PROSITE" id="PS00356">
    <property type="entry name" value="HTH_LACI_1"/>
    <property type="match status" value="1"/>
</dbReference>
<keyword evidence="6" id="KW-1185">Reference proteome</keyword>
<dbReference type="PROSITE" id="PS50932">
    <property type="entry name" value="HTH_LACI_2"/>
    <property type="match status" value="1"/>
</dbReference>
<dbReference type="Gene3D" id="1.10.260.40">
    <property type="entry name" value="lambda repressor-like DNA-binding domains"/>
    <property type="match status" value="1"/>
</dbReference>
<reference evidence="5 6" key="1">
    <citation type="submission" date="2023-02" db="EMBL/GenBank/DDBJ databases">
        <title>Dictyobacter halimunensis sp. nov., a new member of the class Ktedonobacteria from forest soil in a geothermal area.</title>
        <authorList>
            <person name="Rachmania M.K."/>
            <person name="Ningsih F."/>
            <person name="Sakai Y."/>
            <person name="Yabe S."/>
            <person name="Yokota A."/>
            <person name="Sjamsuridzal W."/>
        </authorList>
    </citation>
    <scope>NUCLEOTIDE SEQUENCE [LARGE SCALE GENOMIC DNA]</scope>
    <source>
        <strain evidence="5 6">S3.2.2.5</strain>
    </source>
</reference>
<feature type="domain" description="HTH lacI-type" evidence="4">
    <location>
        <begin position="5"/>
        <end position="59"/>
    </location>
</feature>
<dbReference type="RefSeq" id="WP_338248290.1">
    <property type="nucleotide sequence ID" value="NZ_BSRI01000001.1"/>
</dbReference>
<evidence type="ECO:0000256" key="2">
    <source>
        <dbReference type="ARBA" id="ARBA00023125"/>
    </source>
</evidence>
<dbReference type="Gene3D" id="3.40.50.2300">
    <property type="match status" value="2"/>
</dbReference>
<dbReference type="CDD" id="cd01392">
    <property type="entry name" value="HTH_LacI"/>
    <property type="match status" value="1"/>
</dbReference>
<dbReference type="EMBL" id="BSRI01000001">
    <property type="protein sequence ID" value="GLV54618.1"/>
    <property type="molecule type" value="Genomic_DNA"/>
</dbReference>
<evidence type="ECO:0000313" key="5">
    <source>
        <dbReference type="EMBL" id="GLV54618.1"/>
    </source>
</evidence>
<dbReference type="CDD" id="cd06267">
    <property type="entry name" value="PBP1_LacI_sugar_binding-like"/>
    <property type="match status" value="1"/>
</dbReference>
<protein>
    <submittedName>
        <fullName evidence="5">LacI family transcriptional regulator</fullName>
    </submittedName>
</protein>
<dbReference type="InterPro" id="IPR010982">
    <property type="entry name" value="Lambda_DNA-bd_dom_sf"/>
</dbReference>
<keyword evidence="2" id="KW-0238">DNA-binding</keyword>
<evidence type="ECO:0000259" key="4">
    <source>
        <dbReference type="PROSITE" id="PS50932"/>
    </source>
</evidence>
<gene>
    <name evidence="5" type="primary">lacI_3</name>
    <name evidence="5" type="ORF">KDH_14650</name>
</gene>